<feature type="region of interest" description="Disordered" evidence="1">
    <location>
        <begin position="1"/>
        <end position="24"/>
    </location>
</feature>
<evidence type="ECO:0000313" key="3">
    <source>
        <dbReference type="Proteomes" id="UP000245166"/>
    </source>
</evidence>
<gene>
    <name evidence="2" type="ORF">C8046_17710</name>
</gene>
<evidence type="ECO:0000313" key="2">
    <source>
        <dbReference type="EMBL" id="PWD52203.1"/>
    </source>
</evidence>
<keyword evidence="3" id="KW-1185">Reference proteome</keyword>
<feature type="region of interest" description="Disordered" evidence="1">
    <location>
        <begin position="45"/>
        <end position="115"/>
    </location>
</feature>
<comment type="caution">
    <text evidence="2">The sequence shown here is derived from an EMBL/GenBank/DDBJ whole genome shotgun (WGS) entry which is preliminary data.</text>
</comment>
<name>A0A2U1ZZ48_9MICO</name>
<dbReference type="EMBL" id="PYHR01000002">
    <property type="protein sequence ID" value="PWD52203.1"/>
    <property type="molecule type" value="Genomic_DNA"/>
</dbReference>
<reference evidence="2 3" key="1">
    <citation type="submission" date="2018-03" db="EMBL/GenBank/DDBJ databases">
        <title>Genome assembly of novel Miniimonas species PCH200.</title>
        <authorList>
            <person name="Thakur V."/>
            <person name="Kumar V."/>
            <person name="Singh D."/>
        </authorList>
    </citation>
    <scope>NUCLEOTIDE SEQUENCE [LARGE SCALE GENOMIC DNA]</scope>
    <source>
        <strain evidence="2 3">PCH200</strain>
    </source>
</reference>
<feature type="compositionally biased region" description="Low complexity" evidence="1">
    <location>
        <begin position="105"/>
        <end position="115"/>
    </location>
</feature>
<organism evidence="2 3">
    <name type="scientific">Serinibacter arcticus</name>
    <dbReference type="NCBI Taxonomy" id="1655435"/>
    <lineage>
        <taxon>Bacteria</taxon>
        <taxon>Bacillati</taxon>
        <taxon>Actinomycetota</taxon>
        <taxon>Actinomycetes</taxon>
        <taxon>Micrococcales</taxon>
        <taxon>Beutenbergiaceae</taxon>
        <taxon>Serinibacter</taxon>
    </lineage>
</organism>
<dbReference type="Proteomes" id="UP000245166">
    <property type="component" value="Unassembled WGS sequence"/>
</dbReference>
<proteinExistence type="predicted"/>
<sequence>MADDGVSRARHRVHVHEQAGAERVRRQRGDLLGLVARGEHEHVRAGRPLVVDQRGGLPRGGPRGVEADDGDVAGRGGQGRERRGAVGVGRRHGDGHGAHADTSTRPRASSRSTRA</sequence>
<evidence type="ECO:0000256" key="1">
    <source>
        <dbReference type="SAM" id="MobiDB-lite"/>
    </source>
</evidence>
<dbReference type="AlphaFoldDB" id="A0A2U1ZZ48"/>
<feature type="compositionally biased region" description="Basic and acidic residues" evidence="1">
    <location>
        <begin position="15"/>
        <end position="24"/>
    </location>
</feature>
<accession>A0A2U1ZZ48</accession>
<feature type="compositionally biased region" description="Basic and acidic residues" evidence="1">
    <location>
        <begin position="91"/>
        <end position="104"/>
    </location>
</feature>
<protein>
    <submittedName>
        <fullName evidence="2">Uncharacterized protein</fullName>
    </submittedName>
</protein>